<dbReference type="GO" id="GO:0005829">
    <property type="term" value="C:cytosol"/>
    <property type="evidence" value="ECO:0007669"/>
    <property type="project" value="TreeGrafter"/>
</dbReference>
<reference evidence="1" key="1">
    <citation type="submission" date="2020-11" db="EMBL/GenBank/DDBJ databases">
        <authorList>
            <person name="Tran Van P."/>
        </authorList>
    </citation>
    <scope>NUCLEOTIDE SEQUENCE</scope>
</reference>
<evidence type="ECO:0000313" key="1">
    <source>
        <dbReference type="EMBL" id="CAD7587134.1"/>
    </source>
</evidence>
<protein>
    <submittedName>
        <fullName evidence="1">Uncharacterized protein</fullName>
    </submittedName>
</protein>
<name>A0A7R9JQ52_TIMGE</name>
<organism evidence="1">
    <name type="scientific">Timema genevievae</name>
    <name type="common">Walking stick</name>
    <dbReference type="NCBI Taxonomy" id="629358"/>
    <lineage>
        <taxon>Eukaryota</taxon>
        <taxon>Metazoa</taxon>
        <taxon>Ecdysozoa</taxon>
        <taxon>Arthropoda</taxon>
        <taxon>Hexapoda</taxon>
        <taxon>Insecta</taxon>
        <taxon>Pterygota</taxon>
        <taxon>Neoptera</taxon>
        <taxon>Polyneoptera</taxon>
        <taxon>Phasmatodea</taxon>
        <taxon>Timematodea</taxon>
        <taxon>Timematoidea</taxon>
        <taxon>Timematidae</taxon>
        <taxon>Timema</taxon>
    </lineage>
</organism>
<dbReference type="PANTHER" id="PTHR13255">
    <property type="entry name" value="ATAXIN-10"/>
    <property type="match status" value="1"/>
</dbReference>
<proteinExistence type="predicted"/>
<dbReference type="AlphaFoldDB" id="A0A7R9JQ52"/>
<dbReference type="InterPro" id="IPR051374">
    <property type="entry name" value="Ataxin-10/CTR86_families"/>
</dbReference>
<sequence length="188" mass="20812">MDGDDGDVIAVHGENISLVDLHLLVEVLHIAAAEIETNRPAVCPVVKECFRSLRNSCVDASEVQTVIAEKTTAIDDTKTILQSLSRLQDNINTIVLQVGVQFLGNLIVNNTNNQTIVWKKLSDVLMLFTIQLLLAKKGYLKSIYHKLKLEHNLFILEAIHAMIASDPDEDMTTAGLLQAEGGHFEHFL</sequence>
<accession>A0A7R9JQ52</accession>
<dbReference type="EMBL" id="OE839415">
    <property type="protein sequence ID" value="CAD7587134.1"/>
    <property type="molecule type" value="Genomic_DNA"/>
</dbReference>
<dbReference type="PANTHER" id="PTHR13255:SF0">
    <property type="entry name" value="ATAXIN-10"/>
    <property type="match status" value="1"/>
</dbReference>
<gene>
    <name evidence="1" type="ORF">TGEB3V08_LOCUS1356</name>
</gene>
<dbReference type="GO" id="GO:0031175">
    <property type="term" value="P:neuron projection development"/>
    <property type="evidence" value="ECO:0007669"/>
    <property type="project" value="TreeGrafter"/>
</dbReference>